<sequence>MGPAPYQGKYTLIQAVNKRKKEIEKERSDEKKDAAEPNEITTTCNAIDGLSSNTVNGSTNEKGTLVLDKNENSVGSSIASQVLASPSVPSSGNCNPVKAQTTRLTNLFDCRYVRIRKVYGGSVKEMFFDDKSLARNILERDEVTLAIERAEIEEYFTSQHLCFWLHRYRMDDGGIYGKIFQKVYCSFIKFFIFIIVIRKLFV</sequence>
<proteinExistence type="predicted"/>
<dbReference type="AlphaFoldDB" id="X6MHF7"/>
<evidence type="ECO:0000313" key="2">
    <source>
        <dbReference type="EMBL" id="ETO13314.1"/>
    </source>
</evidence>
<gene>
    <name evidence="2" type="ORF">RFI_24061</name>
</gene>
<reference evidence="2 3" key="1">
    <citation type="journal article" date="2013" name="Curr. Biol.">
        <title>The Genome of the Foraminiferan Reticulomyxa filosa.</title>
        <authorList>
            <person name="Glockner G."/>
            <person name="Hulsmann N."/>
            <person name="Schleicher M."/>
            <person name="Noegel A.A."/>
            <person name="Eichinger L."/>
            <person name="Gallinger C."/>
            <person name="Pawlowski J."/>
            <person name="Sierra R."/>
            <person name="Euteneuer U."/>
            <person name="Pillet L."/>
            <person name="Moustafa A."/>
            <person name="Platzer M."/>
            <person name="Groth M."/>
            <person name="Szafranski K."/>
            <person name="Schliwa M."/>
        </authorList>
    </citation>
    <scope>NUCLEOTIDE SEQUENCE [LARGE SCALE GENOMIC DNA]</scope>
</reference>
<comment type="caution">
    <text evidence="2">The sequence shown here is derived from an EMBL/GenBank/DDBJ whole genome shotgun (WGS) entry which is preliminary data.</text>
</comment>
<organism evidence="2 3">
    <name type="scientific">Reticulomyxa filosa</name>
    <dbReference type="NCBI Taxonomy" id="46433"/>
    <lineage>
        <taxon>Eukaryota</taxon>
        <taxon>Sar</taxon>
        <taxon>Rhizaria</taxon>
        <taxon>Retaria</taxon>
        <taxon>Foraminifera</taxon>
        <taxon>Monothalamids</taxon>
        <taxon>Reticulomyxidae</taxon>
        <taxon>Reticulomyxa</taxon>
    </lineage>
</organism>
<name>X6MHF7_RETFI</name>
<evidence type="ECO:0000256" key="1">
    <source>
        <dbReference type="SAM" id="MobiDB-lite"/>
    </source>
</evidence>
<protein>
    <submittedName>
        <fullName evidence="2">Uncharacterized protein</fullName>
    </submittedName>
</protein>
<dbReference type="Proteomes" id="UP000023152">
    <property type="component" value="Unassembled WGS sequence"/>
</dbReference>
<evidence type="ECO:0000313" key="3">
    <source>
        <dbReference type="Proteomes" id="UP000023152"/>
    </source>
</evidence>
<dbReference type="EMBL" id="ASPP01020679">
    <property type="protein sequence ID" value="ETO13314.1"/>
    <property type="molecule type" value="Genomic_DNA"/>
</dbReference>
<keyword evidence="3" id="KW-1185">Reference proteome</keyword>
<feature type="region of interest" description="Disordered" evidence="1">
    <location>
        <begin position="19"/>
        <end position="39"/>
    </location>
</feature>
<feature type="compositionally biased region" description="Basic and acidic residues" evidence="1">
    <location>
        <begin position="21"/>
        <end position="35"/>
    </location>
</feature>
<accession>X6MHF7</accession>